<dbReference type="EMBL" id="QPFP01000090">
    <property type="protein sequence ID" value="TEB22509.1"/>
    <property type="molecule type" value="Genomic_DNA"/>
</dbReference>
<name>A0A4Y7SMM5_COPMI</name>
<reference evidence="1 2" key="1">
    <citation type="journal article" date="2019" name="Nat. Ecol. Evol.">
        <title>Megaphylogeny resolves global patterns of mushroom evolution.</title>
        <authorList>
            <person name="Varga T."/>
            <person name="Krizsan K."/>
            <person name="Foldi C."/>
            <person name="Dima B."/>
            <person name="Sanchez-Garcia M."/>
            <person name="Sanchez-Ramirez S."/>
            <person name="Szollosi G.J."/>
            <person name="Szarkandi J.G."/>
            <person name="Papp V."/>
            <person name="Albert L."/>
            <person name="Andreopoulos W."/>
            <person name="Angelini C."/>
            <person name="Antonin V."/>
            <person name="Barry K.W."/>
            <person name="Bougher N.L."/>
            <person name="Buchanan P."/>
            <person name="Buyck B."/>
            <person name="Bense V."/>
            <person name="Catcheside P."/>
            <person name="Chovatia M."/>
            <person name="Cooper J."/>
            <person name="Damon W."/>
            <person name="Desjardin D."/>
            <person name="Finy P."/>
            <person name="Geml J."/>
            <person name="Haridas S."/>
            <person name="Hughes K."/>
            <person name="Justo A."/>
            <person name="Karasinski D."/>
            <person name="Kautmanova I."/>
            <person name="Kiss B."/>
            <person name="Kocsube S."/>
            <person name="Kotiranta H."/>
            <person name="LaButti K.M."/>
            <person name="Lechner B.E."/>
            <person name="Liimatainen K."/>
            <person name="Lipzen A."/>
            <person name="Lukacs Z."/>
            <person name="Mihaltcheva S."/>
            <person name="Morgado L.N."/>
            <person name="Niskanen T."/>
            <person name="Noordeloos M.E."/>
            <person name="Ohm R.A."/>
            <person name="Ortiz-Santana B."/>
            <person name="Ovrebo C."/>
            <person name="Racz N."/>
            <person name="Riley R."/>
            <person name="Savchenko A."/>
            <person name="Shiryaev A."/>
            <person name="Soop K."/>
            <person name="Spirin V."/>
            <person name="Szebenyi C."/>
            <person name="Tomsovsky M."/>
            <person name="Tulloss R.E."/>
            <person name="Uehling J."/>
            <person name="Grigoriev I.V."/>
            <person name="Vagvolgyi C."/>
            <person name="Papp T."/>
            <person name="Martin F.M."/>
            <person name="Miettinen O."/>
            <person name="Hibbett D.S."/>
            <person name="Nagy L.G."/>
        </authorList>
    </citation>
    <scope>NUCLEOTIDE SEQUENCE [LARGE SCALE GENOMIC DNA]</scope>
    <source>
        <strain evidence="1 2">FP101781</strain>
    </source>
</reference>
<comment type="caution">
    <text evidence="1">The sequence shown here is derived from an EMBL/GenBank/DDBJ whole genome shotgun (WGS) entry which is preliminary data.</text>
</comment>
<organism evidence="1 2">
    <name type="scientific">Coprinellus micaceus</name>
    <name type="common">Glistening ink-cap mushroom</name>
    <name type="synonym">Coprinus micaceus</name>
    <dbReference type="NCBI Taxonomy" id="71717"/>
    <lineage>
        <taxon>Eukaryota</taxon>
        <taxon>Fungi</taxon>
        <taxon>Dikarya</taxon>
        <taxon>Basidiomycota</taxon>
        <taxon>Agaricomycotina</taxon>
        <taxon>Agaricomycetes</taxon>
        <taxon>Agaricomycetidae</taxon>
        <taxon>Agaricales</taxon>
        <taxon>Agaricineae</taxon>
        <taxon>Psathyrellaceae</taxon>
        <taxon>Coprinellus</taxon>
    </lineage>
</organism>
<protein>
    <submittedName>
        <fullName evidence="1">Uncharacterized protein</fullName>
    </submittedName>
</protein>
<accession>A0A4Y7SMM5</accession>
<proteinExistence type="predicted"/>
<evidence type="ECO:0000313" key="1">
    <source>
        <dbReference type="EMBL" id="TEB22509.1"/>
    </source>
</evidence>
<keyword evidence="2" id="KW-1185">Reference proteome</keyword>
<gene>
    <name evidence="1" type="ORF">FA13DRAFT_1507152</name>
</gene>
<dbReference type="Proteomes" id="UP000298030">
    <property type="component" value="Unassembled WGS sequence"/>
</dbReference>
<sequence>MSLRVRPPSNYLPCVHRLRYLLFSLRWVRSCMRSDPNLWRREGDGRGSSSWLLRIGPRRSFSHSQSLKVTMQHLFSHLLTSRTSRLSAAVQLKVTLVEGRDFYFFSNGVRRFTTYLLLSLPRFSRSVSWSRSRHPREQARPRANALGLMIFRCTSLLDREPILSTTPHPKIV</sequence>
<evidence type="ECO:0000313" key="2">
    <source>
        <dbReference type="Proteomes" id="UP000298030"/>
    </source>
</evidence>
<dbReference type="AlphaFoldDB" id="A0A4Y7SMM5"/>